<dbReference type="EMBL" id="BAABFT010000001">
    <property type="protein sequence ID" value="GAA4310578.1"/>
    <property type="molecule type" value="Genomic_DNA"/>
</dbReference>
<accession>A0ABP8FT99</accession>
<dbReference type="Proteomes" id="UP001500582">
    <property type="component" value="Unassembled WGS sequence"/>
</dbReference>
<organism evidence="1 2">
    <name type="scientific">Mucilaginibacter gynuensis</name>
    <dbReference type="NCBI Taxonomy" id="1302236"/>
    <lineage>
        <taxon>Bacteria</taxon>
        <taxon>Pseudomonadati</taxon>
        <taxon>Bacteroidota</taxon>
        <taxon>Sphingobacteriia</taxon>
        <taxon>Sphingobacteriales</taxon>
        <taxon>Sphingobacteriaceae</taxon>
        <taxon>Mucilaginibacter</taxon>
    </lineage>
</organism>
<reference evidence="2" key="1">
    <citation type="journal article" date="2019" name="Int. J. Syst. Evol. Microbiol.">
        <title>The Global Catalogue of Microorganisms (GCM) 10K type strain sequencing project: providing services to taxonomists for standard genome sequencing and annotation.</title>
        <authorList>
            <consortium name="The Broad Institute Genomics Platform"/>
            <consortium name="The Broad Institute Genome Sequencing Center for Infectious Disease"/>
            <person name="Wu L."/>
            <person name="Ma J."/>
        </authorList>
    </citation>
    <scope>NUCLEOTIDE SEQUENCE [LARGE SCALE GENOMIC DNA]</scope>
    <source>
        <strain evidence="2">JCM 17705</strain>
    </source>
</reference>
<gene>
    <name evidence="1" type="ORF">GCM10023149_05310</name>
</gene>
<name>A0ABP8FT99_9SPHI</name>
<dbReference type="RefSeq" id="WP_345209437.1">
    <property type="nucleotide sequence ID" value="NZ_BAABFT010000001.1"/>
</dbReference>
<sequence>MKPIFLITFISLVVFACNSRQSQANQSTGNHSIDTLKKKIVQREVLSSVNYNQVFENKTVDGTLIKLLEIGNLNVPTGKIVACDPLVTVNYTPFNKTVKPGIYPVKIYIAETKESGERYAIAKLEFSSKKADKWVLALQDGEDTAELKNPDDYFGFPVDAGLGGFFDYKAGLEYGKFTDQFQKEHPNGNIYEDYLASEFKKNAKKPNEEGDWINLKIPNSDLNITMFHSGYGDGSYPAYWGMTKNNEIVSLIIDFFVLPLNKK</sequence>
<evidence type="ECO:0000313" key="2">
    <source>
        <dbReference type="Proteomes" id="UP001500582"/>
    </source>
</evidence>
<proteinExistence type="predicted"/>
<protein>
    <submittedName>
        <fullName evidence="1">DUF4241 domain-containing protein</fullName>
    </submittedName>
</protein>
<dbReference type="Pfam" id="PF14025">
    <property type="entry name" value="DUF4241"/>
    <property type="match status" value="1"/>
</dbReference>
<dbReference type="InterPro" id="IPR025335">
    <property type="entry name" value="DUF4241"/>
</dbReference>
<keyword evidence="2" id="KW-1185">Reference proteome</keyword>
<evidence type="ECO:0000313" key="1">
    <source>
        <dbReference type="EMBL" id="GAA4310578.1"/>
    </source>
</evidence>
<dbReference type="PROSITE" id="PS51257">
    <property type="entry name" value="PROKAR_LIPOPROTEIN"/>
    <property type="match status" value="1"/>
</dbReference>
<comment type="caution">
    <text evidence="1">The sequence shown here is derived from an EMBL/GenBank/DDBJ whole genome shotgun (WGS) entry which is preliminary data.</text>
</comment>